<dbReference type="CDD" id="cd00202">
    <property type="entry name" value="ZnF_GATA"/>
    <property type="match status" value="1"/>
</dbReference>
<keyword evidence="5" id="KW-0010">Activator</keyword>
<name>A0A0D3FDD6_9ORYZ</name>
<feature type="domain" description="GATA-type" evidence="8">
    <location>
        <begin position="182"/>
        <end position="220"/>
    </location>
</feature>
<dbReference type="InterPro" id="IPR013088">
    <property type="entry name" value="Znf_NHR/GATA"/>
</dbReference>
<dbReference type="AlphaFoldDB" id="A0A0D3FDD6"/>
<dbReference type="SUPFAM" id="SSF57716">
    <property type="entry name" value="Glucocorticoid receptor-like (DNA-binding domain)"/>
    <property type="match status" value="1"/>
</dbReference>
<reference evidence="9" key="1">
    <citation type="journal article" date="2009" name="Rice">
        <title>De Novo Next Generation Sequencing of Plant Genomes.</title>
        <authorList>
            <person name="Rounsley S."/>
            <person name="Marri P.R."/>
            <person name="Yu Y."/>
            <person name="He R."/>
            <person name="Sisneros N."/>
            <person name="Goicoechea J.L."/>
            <person name="Lee S.J."/>
            <person name="Angelova A."/>
            <person name="Kudrna D."/>
            <person name="Luo M."/>
            <person name="Affourtit J."/>
            <person name="Desany B."/>
            <person name="Knight J."/>
            <person name="Niazi F."/>
            <person name="Egholm M."/>
            <person name="Wing R.A."/>
        </authorList>
    </citation>
    <scope>NUCLEOTIDE SEQUENCE [LARGE SCALE GENOMIC DNA]</scope>
    <source>
        <strain evidence="9">cv. IRGC 105608</strain>
    </source>
</reference>
<dbReference type="STRING" id="65489.A0A0D3FDD6"/>
<dbReference type="InterPro" id="IPR051140">
    <property type="entry name" value="GATA_TF"/>
</dbReference>
<evidence type="ECO:0000256" key="1">
    <source>
        <dbReference type="ARBA" id="ARBA00005694"/>
    </source>
</evidence>
<evidence type="ECO:0000256" key="6">
    <source>
        <dbReference type="PROSITE-ProRule" id="PRU00094"/>
    </source>
</evidence>
<sequence>MLKPTRYISLHDVVAFDFVDGDVPFDDLVDGEGLCCPDDPFEEVMRCLSAVDDPFLAAFKLDCSPPTPAADADVDSRSEEHMHADVGGGLDLQRAVGGGDEKAGTPSTIDDVPWLQASAVARKPRRAPAAVRKRVWSLVSPQLATAAAAAVDNSRDEVSSGGGGGGEGGEHCSRPAKRRRKCGEEKRCGHCQTTETPQWRVGPDGPSTLCNACGIRYRMDHLLPEYRPSTSPGFGSDGYSNRHSKVVKLREKKRKKAMLAATATALTSGPV</sequence>
<keyword evidence="2" id="KW-0479">Metal-binding</keyword>
<evidence type="ECO:0000256" key="7">
    <source>
        <dbReference type="SAM" id="MobiDB-lite"/>
    </source>
</evidence>
<dbReference type="Proteomes" id="UP000026960">
    <property type="component" value="Chromosome 3"/>
</dbReference>
<feature type="region of interest" description="Disordered" evidence="7">
    <location>
        <begin position="148"/>
        <end position="185"/>
    </location>
</feature>
<dbReference type="HOGENOM" id="CLU_076470_0_0_1"/>
<dbReference type="GO" id="GO:0005634">
    <property type="term" value="C:nucleus"/>
    <property type="evidence" value="ECO:0007669"/>
    <property type="project" value="TreeGrafter"/>
</dbReference>
<evidence type="ECO:0000313" key="9">
    <source>
        <dbReference type="EnsemblPlants" id="OBART03G02440.1"/>
    </source>
</evidence>
<dbReference type="Pfam" id="PF00320">
    <property type="entry name" value="GATA"/>
    <property type="match status" value="1"/>
</dbReference>
<proteinExistence type="inferred from homology"/>
<dbReference type="GO" id="GO:0030154">
    <property type="term" value="P:cell differentiation"/>
    <property type="evidence" value="ECO:0007669"/>
    <property type="project" value="TreeGrafter"/>
</dbReference>
<evidence type="ECO:0000256" key="3">
    <source>
        <dbReference type="ARBA" id="ARBA00022771"/>
    </source>
</evidence>
<dbReference type="GO" id="GO:0006355">
    <property type="term" value="P:regulation of DNA-templated transcription"/>
    <property type="evidence" value="ECO:0007669"/>
    <property type="project" value="InterPro"/>
</dbReference>
<dbReference type="eggNOG" id="KOG1601">
    <property type="taxonomic scope" value="Eukaryota"/>
</dbReference>
<protein>
    <recommendedName>
        <fullName evidence="8">GATA-type domain-containing protein</fullName>
    </recommendedName>
</protein>
<reference evidence="9" key="2">
    <citation type="submission" date="2015-03" db="UniProtKB">
        <authorList>
            <consortium name="EnsemblPlants"/>
        </authorList>
    </citation>
    <scope>IDENTIFICATION</scope>
</reference>
<dbReference type="PANTHER" id="PTHR45658">
    <property type="entry name" value="GATA TRANSCRIPTION FACTOR"/>
    <property type="match status" value="1"/>
</dbReference>
<evidence type="ECO:0000256" key="5">
    <source>
        <dbReference type="ARBA" id="ARBA00023159"/>
    </source>
</evidence>
<keyword evidence="4" id="KW-0862">Zinc</keyword>
<evidence type="ECO:0000256" key="2">
    <source>
        <dbReference type="ARBA" id="ARBA00022723"/>
    </source>
</evidence>
<dbReference type="SMART" id="SM00401">
    <property type="entry name" value="ZnF_GATA"/>
    <property type="match status" value="1"/>
</dbReference>
<dbReference type="InterPro" id="IPR000679">
    <property type="entry name" value="Znf_GATA"/>
</dbReference>
<keyword evidence="3 6" id="KW-0863">Zinc-finger</keyword>
<dbReference type="GO" id="GO:0043565">
    <property type="term" value="F:sequence-specific DNA binding"/>
    <property type="evidence" value="ECO:0007669"/>
    <property type="project" value="InterPro"/>
</dbReference>
<evidence type="ECO:0000256" key="4">
    <source>
        <dbReference type="ARBA" id="ARBA00022833"/>
    </source>
</evidence>
<evidence type="ECO:0000259" key="8">
    <source>
        <dbReference type="PROSITE" id="PS50114"/>
    </source>
</evidence>
<keyword evidence="10" id="KW-1185">Reference proteome</keyword>
<dbReference type="PANTHER" id="PTHR45658:SF108">
    <property type="entry name" value="GATA ZINC FINGER FAMILY PROTEIN"/>
    <property type="match status" value="1"/>
</dbReference>
<dbReference type="Gene3D" id="3.30.50.10">
    <property type="entry name" value="Erythroid Transcription Factor GATA-1, subunit A"/>
    <property type="match status" value="1"/>
</dbReference>
<organism evidence="9">
    <name type="scientific">Oryza barthii</name>
    <dbReference type="NCBI Taxonomy" id="65489"/>
    <lineage>
        <taxon>Eukaryota</taxon>
        <taxon>Viridiplantae</taxon>
        <taxon>Streptophyta</taxon>
        <taxon>Embryophyta</taxon>
        <taxon>Tracheophyta</taxon>
        <taxon>Spermatophyta</taxon>
        <taxon>Magnoliopsida</taxon>
        <taxon>Liliopsida</taxon>
        <taxon>Poales</taxon>
        <taxon>Poaceae</taxon>
        <taxon>BOP clade</taxon>
        <taxon>Oryzoideae</taxon>
        <taxon>Oryzeae</taxon>
        <taxon>Oryzinae</taxon>
        <taxon>Oryza</taxon>
    </lineage>
</organism>
<comment type="similarity">
    <text evidence="1">Belongs to the type IV zinc-finger family. Class A subfamily.</text>
</comment>
<dbReference type="EnsemblPlants" id="OBART03G02440.1">
    <property type="protein sequence ID" value="OBART03G02440.1"/>
    <property type="gene ID" value="OBART03G02440"/>
</dbReference>
<accession>A0A0D3FDD6</accession>
<dbReference type="PaxDb" id="65489-OBART03G02440.1"/>
<dbReference type="PROSITE" id="PS50114">
    <property type="entry name" value="GATA_ZN_FINGER_2"/>
    <property type="match status" value="1"/>
</dbReference>
<dbReference type="GO" id="GO:0008270">
    <property type="term" value="F:zinc ion binding"/>
    <property type="evidence" value="ECO:0007669"/>
    <property type="project" value="UniProtKB-KW"/>
</dbReference>
<dbReference type="Gramene" id="OBART03G02440.1">
    <property type="protein sequence ID" value="OBART03G02440.1"/>
    <property type="gene ID" value="OBART03G02440"/>
</dbReference>
<evidence type="ECO:0000313" key="10">
    <source>
        <dbReference type="Proteomes" id="UP000026960"/>
    </source>
</evidence>